<dbReference type="EMBL" id="JACYFT010000001">
    <property type="protein sequence ID" value="MBD8049682.1"/>
    <property type="molecule type" value="Genomic_DNA"/>
</dbReference>
<evidence type="ECO:0000259" key="11">
    <source>
        <dbReference type="Pfam" id="PF25994"/>
    </source>
</evidence>
<protein>
    <recommendedName>
        <fullName evidence="9">Membrane fusion protein (MFP) family protein</fullName>
    </recommendedName>
</protein>
<dbReference type="PRINTS" id="PR01490">
    <property type="entry name" value="RTXTOXIND"/>
</dbReference>
<evidence type="ECO:0000313" key="13">
    <source>
        <dbReference type="EMBL" id="MBD8049682.1"/>
    </source>
</evidence>
<name>A0A927FFN7_9BURK</name>
<comment type="caution">
    <text evidence="13">The sequence shown here is derived from an EMBL/GenBank/DDBJ whole genome shotgun (WGS) entry which is preliminary data.</text>
</comment>
<evidence type="ECO:0000256" key="3">
    <source>
        <dbReference type="ARBA" id="ARBA00022448"/>
    </source>
</evidence>
<dbReference type="PANTHER" id="PTHR30386:SF17">
    <property type="entry name" value="ALKALINE PROTEASE SECRETION PROTEIN APRE"/>
    <property type="match status" value="1"/>
</dbReference>
<keyword evidence="6 9" id="KW-0812">Transmembrane</keyword>
<evidence type="ECO:0000256" key="6">
    <source>
        <dbReference type="ARBA" id="ARBA00022692"/>
    </source>
</evidence>
<evidence type="ECO:0000259" key="12">
    <source>
        <dbReference type="Pfam" id="PF26002"/>
    </source>
</evidence>
<feature type="transmembrane region" description="Helical" evidence="9">
    <location>
        <begin position="41"/>
        <end position="61"/>
    </location>
</feature>
<keyword evidence="14" id="KW-1185">Reference proteome</keyword>
<comment type="subcellular location">
    <subcellularLocation>
        <location evidence="1 9">Cell inner membrane</location>
        <topology evidence="1 9">Single-pass membrane protein</topology>
    </subcellularLocation>
</comment>
<dbReference type="Pfam" id="PF26002">
    <property type="entry name" value="Beta-barrel_AprE"/>
    <property type="match status" value="1"/>
</dbReference>
<reference evidence="13" key="1">
    <citation type="submission" date="2020-09" db="EMBL/GenBank/DDBJ databases">
        <title>Genome seq and assembly of Limnohabitants sp.</title>
        <authorList>
            <person name="Chhetri G."/>
        </authorList>
    </citation>
    <scope>NUCLEOTIDE SEQUENCE</scope>
    <source>
        <strain evidence="13">JUR4</strain>
    </source>
</reference>
<keyword evidence="4 9" id="KW-1003">Cell membrane</keyword>
<accession>A0A927FFN7</accession>
<proteinExistence type="inferred from homology"/>
<keyword evidence="3 9" id="KW-0813">Transport</keyword>
<evidence type="ECO:0000256" key="2">
    <source>
        <dbReference type="ARBA" id="ARBA00009477"/>
    </source>
</evidence>
<feature type="domain" description="AprE-like beta-barrel" evidence="12">
    <location>
        <begin position="346"/>
        <end position="436"/>
    </location>
</feature>
<evidence type="ECO:0000256" key="8">
    <source>
        <dbReference type="ARBA" id="ARBA00023136"/>
    </source>
</evidence>
<feature type="domain" description="AprE-like long alpha-helical hairpin" evidence="11">
    <location>
        <begin position="113"/>
        <end position="302"/>
    </location>
</feature>
<organism evidence="13 14">
    <name type="scientific">Limnohabitans radicicola</name>
    <dbReference type="NCBI Taxonomy" id="2771427"/>
    <lineage>
        <taxon>Bacteria</taxon>
        <taxon>Pseudomonadati</taxon>
        <taxon>Pseudomonadota</taxon>
        <taxon>Betaproteobacteria</taxon>
        <taxon>Burkholderiales</taxon>
        <taxon>Comamonadaceae</taxon>
        <taxon>Limnohabitans</taxon>
    </lineage>
</organism>
<dbReference type="PANTHER" id="PTHR30386">
    <property type="entry name" value="MEMBRANE FUSION SUBUNIT OF EMRAB-TOLC MULTIDRUG EFFLUX PUMP"/>
    <property type="match status" value="1"/>
</dbReference>
<evidence type="ECO:0000313" key="14">
    <source>
        <dbReference type="Proteomes" id="UP000647424"/>
    </source>
</evidence>
<dbReference type="AlphaFoldDB" id="A0A927FFN7"/>
<evidence type="ECO:0000256" key="10">
    <source>
        <dbReference type="SAM" id="Coils"/>
    </source>
</evidence>
<evidence type="ECO:0000256" key="1">
    <source>
        <dbReference type="ARBA" id="ARBA00004377"/>
    </source>
</evidence>
<evidence type="ECO:0000256" key="4">
    <source>
        <dbReference type="ARBA" id="ARBA00022475"/>
    </source>
</evidence>
<dbReference type="Pfam" id="PF25994">
    <property type="entry name" value="HH_AprE"/>
    <property type="match status" value="1"/>
</dbReference>
<evidence type="ECO:0000256" key="7">
    <source>
        <dbReference type="ARBA" id="ARBA00022989"/>
    </source>
</evidence>
<dbReference type="InterPro" id="IPR058781">
    <property type="entry name" value="HH_AprE-like"/>
</dbReference>
<keyword evidence="5 9" id="KW-0997">Cell inner membrane</keyword>
<keyword evidence="7 9" id="KW-1133">Transmembrane helix</keyword>
<dbReference type="GO" id="GO:0015031">
    <property type="term" value="P:protein transport"/>
    <property type="evidence" value="ECO:0007669"/>
    <property type="project" value="InterPro"/>
</dbReference>
<gene>
    <name evidence="13" type="ORF">IC609_03925</name>
</gene>
<dbReference type="Proteomes" id="UP000647424">
    <property type="component" value="Unassembled WGS sequence"/>
</dbReference>
<dbReference type="InterPro" id="IPR010129">
    <property type="entry name" value="T1SS_HlyD"/>
</dbReference>
<keyword evidence="10" id="KW-0175">Coiled coil</keyword>
<dbReference type="GO" id="GO:0005886">
    <property type="term" value="C:plasma membrane"/>
    <property type="evidence" value="ECO:0007669"/>
    <property type="project" value="UniProtKB-SubCell"/>
</dbReference>
<evidence type="ECO:0000256" key="9">
    <source>
        <dbReference type="RuleBase" id="RU365093"/>
    </source>
</evidence>
<dbReference type="SUPFAM" id="SSF111369">
    <property type="entry name" value="HlyD-like secretion proteins"/>
    <property type="match status" value="1"/>
</dbReference>
<comment type="similarity">
    <text evidence="2 9">Belongs to the membrane fusion protein (MFP) (TC 8.A.1) family.</text>
</comment>
<dbReference type="InterPro" id="IPR050739">
    <property type="entry name" value="MFP"/>
</dbReference>
<dbReference type="Gene3D" id="2.40.30.170">
    <property type="match status" value="1"/>
</dbReference>
<sequence length="459" mass="50363">MLNQKMSSLSKSIVDDVKVKAAGDEEALRASSDTRSIARKAMWVLGLGFGGFLVWAALAPLDEGVPTPGMVTIDTKRKSVQHLTGGIVKEVLVREGDMVKEGQVLMRLDEAISKANYESVRQRYLGLSAMQSRLKAEQSGAGRVSFERDVLDAAASDVYVAQQVNNQRQLFDSRRTALQADLQVFLESIEGLKAQREAVQAMLVQRQQQLALLKEELSNTRELVKDGYAPRNRQMELERMVADVQASLADLNGNTIRITRAIAEASQRSLARQSEYRKEVESQMADVAREVQADAEKYAAQKADLQRVEIRSPAAGQVVGLTVQTVGAVVQPGQRLMDVVPDHQPLVLETHIAPHLIDKVQAGLSADVRFNSFAHSPQLVVQGKVLSVSGDLLSDPQNPQAAYYLARLEVTPDGMKVLGARQMQPGMPAEVVIKTGERSMLKYLLSPLTKRLAGAMKEE</sequence>
<dbReference type="InterPro" id="IPR058982">
    <property type="entry name" value="Beta-barrel_AprE"/>
</dbReference>
<dbReference type="NCBIfam" id="TIGR01843">
    <property type="entry name" value="type_I_hlyD"/>
    <property type="match status" value="1"/>
</dbReference>
<dbReference type="Gene3D" id="2.40.50.100">
    <property type="match status" value="1"/>
</dbReference>
<keyword evidence="8 9" id="KW-0472">Membrane</keyword>
<feature type="coiled-coil region" evidence="10">
    <location>
        <begin position="189"/>
        <end position="223"/>
    </location>
</feature>
<evidence type="ECO:0000256" key="5">
    <source>
        <dbReference type="ARBA" id="ARBA00022519"/>
    </source>
</evidence>